<evidence type="ECO:0000313" key="1">
    <source>
        <dbReference type="EMBL" id="GFE27029.1"/>
    </source>
</evidence>
<gene>
    <name evidence="1" type="ORF">Sliba_74820</name>
    <name evidence="2" type="ORF">STRLI_007443</name>
</gene>
<dbReference type="EMBL" id="BLIP01000003">
    <property type="protein sequence ID" value="GFE27029.1"/>
    <property type="molecule type" value="Genomic_DNA"/>
</dbReference>
<sequence>MDYVDLDARINGLTGVISPARYLEHLPQLMDDLPCGARAFATDPDHYSFSSKRCTKDLKLRQLILPSAEEPDAEAHFRHNCWKHDEDLTIRYTDVTDFRIGIPHGPASEDPGTVILDEVLPHEDGCSHEVAFRPGTLYVVCRDLTATWVETDCPDAQRG</sequence>
<dbReference type="RefSeq" id="WP_159491566.1">
    <property type="nucleotide sequence ID" value="NZ_BLIP01000003.1"/>
</dbReference>
<dbReference type="Proteomes" id="UP001210609">
    <property type="component" value="Chromosome"/>
</dbReference>
<dbReference type="Proteomes" id="UP000429552">
    <property type="component" value="Unassembled WGS sequence"/>
</dbReference>
<evidence type="ECO:0000313" key="3">
    <source>
        <dbReference type="Proteomes" id="UP000429552"/>
    </source>
</evidence>
<dbReference type="EMBL" id="CP114202">
    <property type="protein sequence ID" value="WAU01130.1"/>
    <property type="molecule type" value="Genomic_DNA"/>
</dbReference>
<accession>A0A640TUE4</accession>
<organism evidence="1 3">
    <name type="scientific">Streptomyces nigrescens</name>
    <dbReference type="NCBI Taxonomy" id="1920"/>
    <lineage>
        <taxon>Bacteria</taxon>
        <taxon>Bacillati</taxon>
        <taxon>Actinomycetota</taxon>
        <taxon>Actinomycetes</taxon>
        <taxon>Kitasatosporales</taxon>
        <taxon>Streptomycetaceae</taxon>
        <taxon>Streptomyces</taxon>
    </lineage>
</organism>
<proteinExistence type="predicted"/>
<dbReference type="AlphaFoldDB" id="A0A640TUE4"/>
<reference evidence="2 4" key="2">
    <citation type="submission" date="2022-12" db="EMBL/GenBank/DDBJ databases">
        <authorList>
            <person name="Ruckert C."/>
            <person name="Busche T."/>
            <person name="Kalinowski J."/>
            <person name="Wittmann C."/>
        </authorList>
    </citation>
    <scope>NUCLEOTIDE SEQUENCE [LARGE SCALE GENOMIC DNA]</scope>
    <source>
        <strain evidence="2 4">DSM 40555</strain>
    </source>
</reference>
<evidence type="ECO:0000313" key="2">
    <source>
        <dbReference type="EMBL" id="WAU01130.1"/>
    </source>
</evidence>
<keyword evidence="4" id="KW-1185">Reference proteome</keyword>
<name>A0A640TUE4_STRNI</name>
<reference evidence="1 3" key="1">
    <citation type="submission" date="2019-12" db="EMBL/GenBank/DDBJ databases">
        <title>Whole genome shotgun sequence of Streptomyces libani subsp. libani NBRC 13452.</title>
        <authorList>
            <person name="Ichikawa N."/>
            <person name="Kimura A."/>
            <person name="Kitahashi Y."/>
            <person name="Komaki H."/>
            <person name="Tamura T."/>
        </authorList>
    </citation>
    <scope>NUCLEOTIDE SEQUENCE [LARGE SCALE GENOMIC DNA]</scope>
    <source>
        <strain evidence="1 3">NBRC 13452</strain>
    </source>
</reference>
<evidence type="ECO:0000313" key="4">
    <source>
        <dbReference type="Proteomes" id="UP001210609"/>
    </source>
</evidence>
<protein>
    <submittedName>
        <fullName evidence="1">Uncharacterized protein</fullName>
    </submittedName>
</protein>